<keyword evidence="7" id="KW-0479">Metal-binding</keyword>
<dbReference type="GO" id="GO:0044038">
    <property type="term" value="P:cell wall macromolecule biosynthetic process"/>
    <property type="evidence" value="ECO:0007669"/>
    <property type="project" value="TreeGrafter"/>
</dbReference>
<dbReference type="InterPro" id="IPR000715">
    <property type="entry name" value="Glycosyl_transferase_4"/>
</dbReference>
<dbReference type="GO" id="GO:0071555">
    <property type="term" value="P:cell wall organization"/>
    <property type="evidence" value="ECO:0007669"/>
    <property type="project" value="TreeGrafter"/>
</dbReference>
<dbReference type="AlphaFoldDB" id="A0A8J7Z956"/>
<reference evidence="9" key="1">
    <citation type="submission" date="2019-12" db="EMBL/GenBank/DDBJ databases">
        <title>High-Quality draft genome sequences of three cyanobacteria isolated from the limestone walls of the Old Cathedral of Coimbra.</title>
        <authorList>
            <person name="Tiago I."/>
            <person name="Soares F."/>
            <person name="Portugal A."/>
        </authorList>
    </citation>
    <scope>NUCLEOTIDE SEQUENCE</scope>
    <source>
        <strain evidence="9">A</strain>
    </source>
</reference>
<feature type="transmembrane region" description="Helical" evidence="8">
    <location>
        <begin position="47"/>
        <end position="68"/>
    </location>
</feature>
<feature type="transmembrane region" description="Helical" evidence="8">
    <location>
        <begin position="237"/>
        <end position="260"/>
    </location>
</feature>
<keyword evidence="10" id="KW-1185">Reference proteome</keyword>
<evidence type="ECO:0000256" key="4">
    <source>
        <dbReference type="ARBA" id="ARBA00022692"/>
    </source>
</evidence>
<feature type="binding site" evidence="7">
    <location>
        <position position="206"/>
    </location>
    <ligand>
        <name>Mg(2+)</name>
        <dbReference type="ChEBI" id="CHEBI:18420"/>
    </ligand>
</feature>
<keyword evidence="2" id="KW-1003">Cell membrane</keyword>
<dbReference type="EMBL" id="WVIE01000019">
    <property type="protein sequence ID" value="NDJ18718.1"/>
    <property type="molecule type" value="Genomic_DNA"/>
</dbReference>
<evidence type="ECO:0000256" key="3">
    <source>
        <dbReference type="ARBA" id="ARBA00022679"/>
    </source>
</evidence>
<evidence type="ECO:0000256" key="8">
    <source>
        <dbReference type="SAM" id="Phobius"/>
    </source>
</evidence>
<keyword evidence="5 8" id="KW-1133">Transmembrane helix</keyword>
<dbReference type="RefSeq" id="WP_162424247.1">
    <property type="nucleotide sequence ID" value="NZ_WVIE01000019.1"/>
</dbReference>
<feature type="binding site" evidence="7">
    <location>
        <position position="153"/>
    </location>
    <ligand>
        <name>Mg(2+)</name>
        <dbReference type="ChEBI" id="CHEBI:18420"/>
    </ligand>
</feature>
<keyword evidence="3 9" id="KW-0808">Transferase</keyword>
<comment type="subcellular location">
    <subcellularLocation>
        <location evidence="1">Cell membrane</location>
        <topology evidence="1">Multi-pass membrane protein</topology>
    </subcellularLocation>
</comment>
<dbReference type="GO" id="GO:0046872">
    <property type="term" value="F:metal ion binding"/>
    <property type="evidence" value="ECO:0007669"/>
    <property type="project" value="UniProtKB-KW"/>
</dbReference>
<comment type="caution">
    <text evidence="9">The sequence shown here is derived from an EMBL/GenBank/DDBJ whole genome shotgun (WGS) entry which is preliminary data.</text>
</comment>
<keyword evidence="6 8" id="KW-0472">Membrane</keyword>
<feature type="transmembrane region" description="Helical" evidence="8">
    <location>
        <begin position="6"/>
        <end position="26"/>
    </location>
</feature>
<evidence type="ECO:0000313" key="10">
    <source>
        <dbReference type="Proteomes" id="UP000646053"/>
    </source>
</evidence>
<comment type="cofactor">
    <cofactor evidence="7">
        <name>Mg(2+)</name>
        <dbReference type="ChEBI" id="CHEBI:18420"/>
    </cofactor>
</comment>
<organism evidence="9 10">
    <name type="scientific">Myxacorys almedinensis A</name>
    <dbReference type="NCBI Taxonomy" id="2690445"/>
    <lineage>
        <taxon>Bacteria</taxon>
        <taxon>Bacillati</taxon>
        <taxon>Cyanobacteriota</taxon>
        <taxon>Cyanophyceae</taxon>
        <taxon>Leptolyngbyales</taxon>
        <taxon>Leptolyngbyaceae</taxon>
        <taxon>Myxacorys</taxon>
        <taxon>Myxacorys almedinensis</taxon>
    </lineage>
</organism>
<feature type="transmembrane region" description="Helical" evidence="8">
    <location>
        <begin position="310"/>
        <end position="328"/>
    </location>
</feature>
<evidence type="ECO:0000313" key="9">
    <source>
        <dbReference type="EMBL" id="NDJ18718.1"/>
    </source>
</evidence>
<feature type="transmembrane region" description="Helical" evidence="8">
    <location>
        <begin position="129"/>
        <end position="151"/>
    </location>
</feature>
<dbReference type="PANTHER" id="PTHR22926">
    <property type="entry name" value="PHOSPHO-N-ACETYLMURAMOYL-PENTAPEPTIDE-TRANSFERASE"/>
    <property type="match status" value="1"/>
</dbReference>
<evidence type="ECO:0000256" key="6">
    <source>
        <dbReference type="ARBA" id="ARBA00023136"/>
    </source>
</evidence>
<dbReference type="CDD" id="cd06854">
    <property type="entry name" value="GT_WbpL_WbcO_like"/>
    <property type="match status" value="1"/>
</dbReference>
<dbReference type="PANTHER" id="PTHR22926:SF3">
    <property type="entry name" value="UNDECAPRENYL-PHOSPHATE ALPHA-N-ACETYLGLUCOSAMINYL 1-PHOSPHATE TRANSFERASE"/>
    <property type="match status" value="1"/>
</dbReference>
<protein>
    <submittedName>
        <fullName evidence="9">Glycosyl transferase family 4</fullName>
    </submittedName>
</protein>
<dbReference type="Proteomes" id="UP000646053">
    <property type="component" value="Unassembled WGS sequence"/>
</dbReference>
<dbReference type="GO" id="GO:0005886">
    <property type="term" value="C:plasma membrane"/>
    <property type="evidence" value="ECO:0007669"/>
    <property type="project" value="UniProtKB-SubCell"/>
</dbReference>
<keyword evidence="4 8" id="KW-0812">Transmembrane</keyword>
<dbReference type="GO" id="GO:0016780">
    <property type="term" value="F:phosphotransferase activity, for other substituted phosphate groups"/>
    <property type="evidence" value="ECO:0007669"/>
    <property type="project" value="InterPro"/>
</dbReference>
<feature type="transmembrane region" description="Helical" evidence="8">
    <location>
        <begin position="74"/>
        <end position="92"/>
    </location>
</feature>
<evidence type="ECO:0000256" key="2">
    <source>
        <dbReference type="ARBA" id="ARBA00022475"/>
    </source>
</evidence>
<accession>A0A8J7Z956</accession>
<gene>
    <name evidence="9" type="ORF">GS601_15720</name>
</gene>
<feature type="transmembrane region" description="Helical" evidence="8">
    <location>
        <begin position="181"/>
        <end position="198"/>
    </location>
</feature>
<proteinExistence type="predicted"/>
<dbReference type="GO" id="GO:0009103">
    <property type="term" value="P:lipopolysaccharide biosynthetic process"/>
    <property type="evidence" value="ECO:0007669"/>
    <property type="project" value="TreeGrafter"/>
</dbReference>
<dbReference type="Pfam" id="PF00953">
    <property type="entry name" value="Glycos_transf_4"/>
    <property type="match status" value="1"/>
</dbReference>
<feature type="transmembrane region" description="Helical" evidence="8">
    <location>
        <begin position="104"/>
        <end position="123"/>
    </location>
</feature>
<sequence>MNILPAFLATSGALSFLFVGLIRRYFSSHLLDIPNHRSSHTQPTPRGGGLGFVTAFALTSVLMLFLGSNAVEPIYLFQLWTVLVPLVIIGIFDDRGNVPARVRYFVQLTTAGIAVYWFGAFPQPWFASLGMWGAIVAILLTVIGMTALINFYNFMDGLDGLVASVSAIQLAFLAIALNQPLFMILVVALLGFLWWNWSPAKIFMGDVGSTVLGATVSVALLSGGNALLAHSGNAGQAWSLLAITLPLVMDAIYTLARRLVQKENIFKPHRSHIYQRLQQTGWSHGQVATSYSLSAGAIAASLYWWGTSGAWVSLVSISVVLVLAERYLTRRQGTRMRTALYSFVRNSFAGTRAS</sequence>
<feature type="transmembrane region" description="Helical" evidence="8">
    <location>
        <begin position="210"/>
        <end position="231"/>
    </location>
</feature>
<keyword evidence="7" id="KW-0460">Magnesium</keyword>
<evidence type="ECO:0000256" key="7">
    <source>
        <dbReference type="PIRSR" id="PIRSR600715-1"/>
    </source>
</evidence>
<evidence type="ECO:0000256" key="1">
    <source>
        <dbReference type="ARBA" id="ARBA00004651"/>
    </source>
</evidence>
<evidence type="ECO:0000256" key="5">
    <source>
        <dbReference type="ARBA" id="ARBA00022989"/>
    </source>
</evidence>
<name>A0A8J7Z956_9CYAN</name>